<dbReference type="SUPFAM" id="SSF53335">
    <property type="entry name" value="S-adenosyl-L-methionine-dependent methyltransferases"/>
    <property type="match status" value="1"/>
</dbReference>
<keyword evidence="2" id="KW-0808">Transferase</keyword>
<keyword evidence="5" id="KW-1185">Reference proteome</keyword>
<dbReference type="Pfam" id="PF13649">
    <property type="entry name" value="Methyltransf_25"/>
    <property type="match status" value="1"/>
</dbReference>
<dbReference type="InterPro" id="IPR029063">
    <property type="entry name" value="SAM-dependent_MTases_sf"/>
</dbReference>
<dbReference type="Proteomes" id="UP001649230">
    <property type="component" value="Chromosome"/>
</dbReference>
<dbReference type="CDD" id="cd02440">
    <property type="entry name" value="AdoMet_MTases"/>
    <property type="match status" value="1"/>
</dbReference>
<dbReference type="GO" id="GO:0008168">
    <property type="term" value="F:methyltransferase activity"/>
    <property type="evidence" value="ECO:0007669"/>
    <property type="project" value="UniProtKB-KW"/>
</dbReference>
<sequence>MSYEGFAYTYDRLMEEMPYGEWLRFARNSWDKFGLKPETVVDLGCGTGSIAIPLANEGFQVTGIDLSDDMLSVAQQKAEQLTGVSRKGGLIWVQQDLREWELPEPADAALSFCDCFNYLLEEEDIIQAFKMTYQGLKAGGLFLFDVHTPEQLKAYADSQPFFLNEDDVSYIWTSELDEERMQIEHDLTIFVQERDASDRFRRIDEIHVQRAYSLHWLKEQLLEVGFSKVEMGSDFTWQTPGSRTERAFFAAMK</sequence>
<evidence type="ECO:0000256" key="2">
    <source>
        <dbReference type="ARBA" id="ARBA00022679"/>
    </source>
</evidence>
<dbReference type="InterPro" id="IPR041698">
    <property type="entry name" value="Methyltransf_25"/>
</dbReference>
<dbReference type="Gene3D" id="2.20.25.110">
    <property type="entry name" value="S-adenosyl-L-methionine-dependent methyltransferases"/>
    <property type="match status" value="1"/>
</dbReference>
<dbReference type="RefSeq" id="WP_235121598.1">
    <property type="nucleotide sequence ID" value="NZ_CP090978.1"/>
</dbReference>
<feature type="domain" description="Methyltransferase" evidence="3">
    <location>
        <begin position="40"/>
        <end position="140"/>
    </location>
</feature>
<gene>
    <name evidence="4" type="ORF">L0M14_07765</name>
</gene>
<evidence type="ECO:0000313" key="4">
    <source>
        <dbReference type="EMBL" id="UJF35025.1"/>
    </source>
</evidence>
<evidence type="ECO:0000256" key="1">
    <source>
        <dbReference type="ARBA" id="ARBA00022603"/>
    </source>
</evidence>
<dbReference type="EMBL" id="CP090978">
    <property type="protein sequence ID" value="UJF35025.1"/>
    <property type="molecule type" value="Genomic_DNA"/>
</dbReference>
<proteinExistence type="predicted"/>
<keyword evidence="1 4" id="KW-0489">Methyltransferase</keyword>
<organism evidence="4 5">
    <name type="scientific">Paenibacillus hexagrammi</name>
    <dbReference type="NCBI Taxonomy" id="2908839"/>
    <lineage>
        <taxon>Bacteria</taxon>
        <taxon>Bacillati</taxon>
        <taxon>Bacillota</taxon>
        <taxon>Bacilli</taxon>
        <taxon>Bacillales</taxon>
        <taxon>Paenibacillaceae</taxon>
        <taxon>Paenibacillus</taxon>
    </lineage>
</organism>
<reference evidence="4 5" key="1">
    <citation type="journal article" date="2024" name="Int. J. Syst. Evol. Microbiol.">
        <title>Paenibacillus hexagrammi sp. nov., a novel bacterium isolated from the gut content of Hexagrammos agrammus.</title>
        <authorList>
            <person name="Jung H.K."/>
            <person name="Kim D.G."/>
            <person name="Zin H."/>
            <person name="Park J."/>
            <person name="Jung H."/>
            <person name="Kim Y.O."/>
            <person name="Kong H.J."/>
            <person name="Kim J.W."/>
            <person name="Kim Y.S."/>
        </authorList>
    </citation>
    <scope>NUCLEOTIDE SEQUENCE [LARGE SCALE GENOMIC DNA]</scope>
    <source>
        <strain evidence="4 5">YPD9-1</strain>
    </source>
</reference>
<dbReference type="PANTHER" id="PTHR43861">
    <property type="entry name" value="TRANS-ACONITATE 2-METHYLTRANSFERASE-RELATED"/>
    <property type="match status" value="1"/>
</dbReference>
<dbReference type="GO" id="GO:0032259">
    <property type="term" value="P:methylation"/>
    <property type="evidence" value="ECO:0007669"/>
    <property type="project" value="UniProtKB-KW"/>
</dbReference>
<dbReference type="Gene3D" id="3.40.50.150">
    <property type="entry name" value="Vaccinia Virus protein VP39"/>
    <property type="match status" value="1"/>
</dbReference>
<evidence type="ECO:0000313" key="5">
    <source>
        <dbReference type="Proteomes" id="UP001649230"/>
    </source>
</evidence>
<dbReference type="PANTHER" id="PTHR43861:SF1">
    <property type="entry name" value="TRANS-ACONITATE 2-METHYLTRANSFERASE"/>
    <property type="match status" value="1"/>
</dbReference>
<protein>
    <submittedName>
        <fullName evidence="4">Class I SAM-dependent methyltransferase</fullName>
    </submittedName>
</protein>
<name>A0ABY3SNL5_9BACL</name>
<accession>A0ABY3SNL5</accession>
<evidence type="ECO:0000259" key="3">
    <source>
        <dbReference type="Pfam" id="PF13649"/>
    </source>
</evidence>